<feature type="transmembrane region" description="Helical" evidence="1">
    <location>
        <begin position="118"/>
        <end position="135"/>
    </location>
</feature>
<feature type="transmembrane region" description="Helical" evidence="1">
    <location>
        <begin position="92"/>
        <end position="112"/>
    </location>
</feature>
<dbReference type="KEGG" id="pdis:D8B20_12340"/>
<proteinExistence type="predicted"/>
<dbReference type="EMBL" id="CP032702">
    <property type="protein sequence ID" value="QDY42629.1"/>
    <property type="molecule type" value="Genomic_DNA"/>
</dbReference>
<accession>A0A518XET0</accession>
<keyword evidence="1" id="KW-0812">Transmembrane</keyword>
<organism evidence="2 3">
    <name type="scientific">Candidatus Pantoea soli</name>
    <dbReference type="NCBI Taxonomy" id="3098669"/>
    <lineage>
        <taxon>Bacteria</taxon>
        <taxon>Pseudomonadati</taxon>
        <taxon>Pseudomonadota</taxon>
        <taxon>Gammaproteobacteria</taxon>
        <taxon>Enterobacterales</taxon>
        <taxon>Erwiniaceae</taxon>
        <taxon>Pantoea</taxon>
    </lineage>
</organism>
<dbReference type="AlphaFoldDB" id="A0A518XET0"/>
<evidence type="ECO:0000313" key="3">
    <source>
        <dbReference type="Proteomes" id="UP000319411"/>
    </source>
</evidence>
<reference evidence="2 3" key="1">
    <citation type="submission" date="2018-10" db="EMBL/GenBank/DDBJ databases">
        <title>Genome Sequencing of Pantoea dispersa DSM 32899.</title>
        <authorList>
            <person name="Nawrath M."/>
            <person name="Ottenheim C."/>
            <person name="Wilm A."/>
            <person name="Zimmermann W."/>
            <person name="Wu J.C."/>
        </authorList>
    </citation>
    <scope>NUCLEOTIDE SEQUENCE [LARGE SCALE GENOMIC DNA]</scope>
    <source>
        <strain evidence="2 3">DSM 32899</strain>
    </source>
</reference>
<keyword evidence="1" id="KW-1133">Transmembrane helix</keyword>
<feature type="transmembrane region" description="Helical" evidence="1">
    <location>
        <begin position="61"/>
        <end position="80"/>
    </location>
</feature>
<protein>
    <submittedName>
        <fullName evidence="2">DUF2919 domain-containing protein</fullName>
    </submittedName>
</protein>
<keyword evidence="1" id="KW-0472">Membrane</keyword>
<evidence type="ECO:0000313" key="2">
    <source>
        <dbReference type="EMBL" id="QDY42629.1"/>
    </source>
</evidence>
<dbReference type="RefSeq" id="WP_145889143.1">
    <property type="nucleotide sequence ID" value="NZ_CP032702.1"/>
</dbReference>
<gene>
    <name evidence="2" type="ORF">D8B20_12340</name>
</gene>
<keyword evidence="3" id="KW-1185">Reference proteome</keyword>
<name>A0A518XET0_9GAMM</name>
<dbReference type="InterPro" id="IPR021318">
    <property type="entry name" value="DUF2919"/>
</dbReference>
<sequence length="152" mass="17510">MHALKYPPEEYDAKGQLRLPFLFWLILLLQARTWLLLLMAGASRQQGSDLLALFYPDRQSFWLGLGLGVPAAAGLLLTGYRQRWPRLWQGWRYLLSASLLLSLLWQGAALWQGEQADSPLPVLLLLFDLLALTGLQRWQRLRDCFHPARQNI</sequence>
<dbReference type="Pfam" id="PF11143">
    <property type="entry name" value="DUF2919"/>
    <property type="match status" value="1"/>
</dbReference>
<evidence type="ECO:0000256" key="1">
    <source>
        <dbReference type="SAM" id="Phobius"/>
    </source>
</evidence>
<dbReference type="Proteomes" id="UP000319411">
    <property type="component" value="Chromosome"/>
</dbReference>
<feature type="transmembrane region" description="Helical" evidence="1">
    <location>
        <begin position="21"/>
        <end position="41"/>
    </location>
</feature>